<sequence length="100" mass="11123">MQNTAYVVIIAWETLTALVLIAALAAWIRAKDATARRLSTLGWVMWVLLFGVGFLAIGGEWFQMWQSDEWNGLQPALQNFLVAVAALVIAQLPRHEGVSR</sequence>
<comment type="caution">
    <text evidence="2">The sequence shown here is derived from an EMBL/GenBank/DDBJ whole genome shotgun (WGS) entry which is preliminary data.</text>
</comment>
<evidence type="ECO:0000313" key="2">
    <source>
        <dbReference type="EMBL" id="MEQ0562891.1"/>
    </source>
</evidence>
<accession>A0ABV0LKP8</accession>
<protein>
    <submittedName>
        <fullName evidence="2">DUF2165 family protein</fullName>
    </submittedName>
</protein>
<dbReference type="InterPro" id="IPR018681">
    <property type="entry name" value="DUF2165_transmembrane"/>
</dbReference>
<dbReference type="RefSeq" id="WP_348954328.1">
    <property type="nucleotide sequence ID" value="NZ_JBDZYD010000011.1"/>
</dbReference>
<evidence type="ECO:0000256" key="1">
    <source>
        <dbReference type="SAM" id="Phobius"/>
    </source>
</evidence>
<feature type="transmembrane region" description="Helical" evidence="1">
    <location>
        <begin position="40"/>
        <end position="64"/>
    </location>
</feature>
<keyword evidence="1" id="KW-0812">Transmembrane</keyword>
<keyword evidence="1" id="KW-1133">Transmembrane helix</keyword>
<proteinExistence type="predicted"/>
<keyword evidence="3" id="KW-1185">Reference proteome</keyword>
<reference evidence="2 3" key="1">
    <citation type="submission" date="2024-05" db="EMBL/GenBank/DDBJ databases">
        <authorList>
            <person name="Zhao H."/>
            <person name="Xu Y."/>
            <person name="Lin S."/>
            <person name="Spain J.C."/>
            <person name="Zhou N.-Y."/>
        </authorList>
    </citation>
    <scope>NUCLEOTIDE SEQUENCE [LARGE SCALE GENOMIC DNA]</scope>
    <source>
        <strain evidence="2 3">NEAU-NG30</strain>
    </source>
</reference>
<dbReference type="EMBL" id="JBDZYD010000011">
    <property type="protein sequence ID" value="MEQ0562891.1"/>
    <property type="molecule type" value="Genomic_DNA"/>
</dbReference>
<organism evidence="2 3">
    <name type="scientific">Amycolatopsis melonis</name>
    <dbReference type="NCBI Taxonomy" id="3156488"/>
    <lineage>
        <taxon>Bacteria</taxon>
        <taxon>Bacillati</taxon>
        <taxon>Actinomycetota</taxon>
        <taxon>Actinomycetes</taxon>
        <taxon>Pseudonocardiales</taxon>
        <taxon>Pseudonocardiaceae</taxon>
        <taxon>Amycolatopsis</taxon>
    </lineage>
</organism>
<dbReference type="Proteomes" id="UP001440984">
    <property type="component" value="Unassembled WGS sequence"/>
</dbReference>
<dbReference type="Pfam" id="PF09933">
    <property type="entry name" value="DUF2165"/>
    <property type="match status" value="1"/>
</dbReference>
<keyword evidence="1" id="KW-0472">Membrane</keyword>
<gene>
    <name evidence="2" type="ORF">ABJI51_27755</name>
</gene>
<feature type="transmembrane region" description="Helical" evidence="1">
    <location>
        <begin position="6"/>
        <end position="28"/>
    </location>
</feature>
<name>A0ABV0LKP8_9PSEU</name>
<evidence type="ECO:0000313" key="3">
    <source>
        <dbReference type="Proteomes" id="UP001440984"/>
    </source>
</evidence>